<dbReference type="RefSeq" id="WP_075985162.1">
    <property type="nucleotide sequence ID" value="NZ_AP018046.1"/>
</dbReference>
<evidence type="ECO:0000313" key="3">
    <source>
        <dbReference type="Proteomes" id="UP000218676"/>
    </source>
</evidence>
<accession>A0AAD1CJQ7</accession>
<reference evidence="3" key="1">
    <citation type="submission" date="2017-05" db="EMBL/GenBank/DDBJ databases">
        <title>Whole genome sequence of fish pathogenic bacteria, Photobacterium damselae subsp. piscicida, strain 91-197, isolated from hybrid striped bass (Morone sp.) in USA.</title>
        <authorList>
            <person name="Teru Y."/>
            <person name="Hikima J."/>
            <person name="Kono T."/>
            <person name="Sakai M."/>
            <person name="Takano T."/>
            <person name="Hawke J.P."/>
            <person name="Takeyama H."/>
            <person name="Aoki T."/>
        </authorList>
    </citation>
    <scope>NUCLEOTIDE SEQUENCE [LARGE SCALE GENOMIC DNA]</scope>
    <source>
        <strain evidence="3">91-197</strain>
    </source>
</reference>
<protein>
    <recommendedName>
        <fullName evidence="4">Lipoprotein</fullName>
    </recommendedName>
</protein>
<dbReference type="Proteomes" id="UP000218676">
    <property type="component" value="Chromosome 2"/>
</dbReference>
<feature type="chain" id="PRO_5042114175" description="Lipoprotein" evidence="1">
    <location>
        <begin position="26"/>
        <end position="65"/>
    </location>
</feature>
<feature type="signal peptide" evidence="1">
    <location>
        <begin position="1"/>
        <end position="25"/>
    </location>
</feature>
<keyword evidence="1" id="KW-0732">Signal</keyword>
<organism evidence="2 3">
    <name type="scientific">Photobacterium damsela subsp. piscicida</name>
    <name type="common">Pasteurella piscicida</name>
    <dbReference type="NCBI Taxonomy" id="38294"/>
    <lineage>
        <taxon>Bacteria</taxon>
        <taxon>Pseudomonadati</taxon>
        <taxon>Pseudomonadota</taxon>
        <taxon>Gammaproteobacteria</taxon>
        <taxon>Vibrionales</taxon>
        <taxon>Vibrionaceae</taxon>
        <taxon>Photobacterium</taxon>
    </lineage>
</organism>
<dbReference type="EMBL" id="AP018046">
    <property type="protein sequence ID" value="BAX54968.1"/>
    <property type="molecule type" value="Genomic_DNA"/>
</dbReference>
<gene>
    <name evidence="2" type="ORF">PDPUS_2_00382</name>
</gene>
<sequence length="65" mass="7190">MFLRAKLLMFSLSTVMILSGCSAMNENECRTANWYSLGYTDGMNGSDMANSLSNRVVTPIDLFSI</sequence>
<dbReference type="PROSITE" id="PS51257">
    <property type="entry name" value="PROKAR_LIPOPROTEIN"/>
    <property type="match status" value="1"/>
</dbReference>
<evidence type="ECO:0000256" key="1">
    <source>
        <dbReference type="SAM" id="SignalP"/>
    </source>
</evidence>
<evidence type="ECO:0008006" key="4">
    <source>
        <dbReference type="Google" id="ProtNLM"/>
    </source>
</evidence>
<evidence type="ECO:0000313" key="2">
    <source>
        <dbReference type="EMBL" id="BAX54968.1"/>
    </source>
</evidence>
<proteinExistence type="predicted"/>
<name>A0AAD1CJQ7_PHODP</name>
<dbReference type="AlphaFoldDB" id="A0AAD1CJQ7"/>